<feature type="signal peptide" evidence="1">
    <location>
        <begin position="1"/>
        <end position="20"/>
    </location>
</feature>
<proteinExistence type="predicted"/>
<evidence type="ECO:0000256" key="1">
    <source>
        <dbReference type="SAM" id="SignalP"/>
    </source>
</evidence>
<comment type="caution">
    <text evidence="2">The sequence shown here is derived from an EMBL/GenBank/DDBJ whole genome shotgun (WGS) entry which is preliminary data.</text>
</comment>
<feature type="chain" id="PRO_5046431192" evidence="1">
    <location>
        <begin position="21"/>
        <end position="136"/>
    </location>
</feature>
<protein>
    <submittedName>
        <fullName evidence="2">Uncharacterized protein</fullName>
    </submittedName>
</protein>
<dbReference type="Proteomes" id="UP001167796">
    <property type="component" value="Unassembled WGS sequence"/>
</dbReference>
<dbReference type="EMBL" id="JAUQSX010000004">
    <property type="protein sequence ID" value="MDO7846397.1"/>
    <property type="molecule type" value="Genomic_DNA"/>
</dbReference>
<keyword evidence="1" id="KW-0732">Signal</keyword>
<evidence type="ECO:0000313" key="3">
    <source>
        <dbReference type="Proteomes" id="UP001167796"/>
    </source>
</evidence>
<gene>
    <name evidence="2" type="ORF">Q5H92_08520</name>
</gene>
<name>A0ABT9ACE3_9BACT</name>
<organism evidence="2 3">
    <name type="scientific">Hymenobacter mellowenesis</name>
    <dbReference type="NCBI Taxonomy" id="3063995"/>
    <lineage>
        <taxon>Bacteria</taxon>
        <taxon>Pseudomonadati</taxon>
        <taxon>Bacteroidota</taxon>
        <taxon>Cytophagia</taxon>
        <taxon>Cytophagales</taxon>
        <taxon>Hymenobacteraceae</taxon>
        <taxon>Hymenobacter</taxon>
    </lineage>
</organism>
<reference evidence="2" key="1">
    <citation type="submission" date="2023-07" db="EMBL/GenBank/DDBJ databases">
        <authorList>
            <person name="Kim M.K."/>
        </authorList>
    </citation>
    <scope>NUCLEOTIDE SEQUENCE</scope>
    <source>
        <strain evidence="2">M29</strain>
    </source>
</reference>
<sequence length="136" mass="14259">MKKMLLNAGLLLSIGFRAHAQQPAGPEAMHVHADTVRAVHRLFGQHRTGGYIWSAIGAAFAVRIATAAASSDSGASGGGIATGVAVFGGVPAAIGVGKLVRFSGGREETVIQAYEQGKALPRYVVKRLKRQKYFAQ</sequence>
<dbReference type="RefSeq" id="WP_305011089.1">
    <property type="nucleotide sequence ID" value="NZ_JAUQSX010000004.1"/>
</dbReference>
<keyword evidence="3" id="KW-1185">Reference proteome</keyword>
<evidence type="ECO:0000313" key="2">
    <source>
        <dbReference type="EMBL" id="MDO7846397.1"/>
    </source>
</evidence>
<accession>A0ABT9ACE3</accession>